<keyword evidence="1" id="KW-1133">Transmembrane helix</keyword>
<feature type="transmembrane region" description="Helical" evidence="1">
    <location>
        <begin position="185"/>
        <end position="206"/>
    </location>
</feature>
<reference evidence="2" key="1">
    <citation type="submission" date="2014-04" db="EMBL/GenBank/DDBJ databases">
        <authorList>
            <person name="Harrison E."/>
        </authorList>
    </citation>
    <scope>NUCLEOTIDE SEQUENCE</scope>
    <source>
        <strain evidence="2">264</strain>
    </source>
</reference>
<sequence length="335" mass="39310">MVMHEGKLISREKIIVVILFFLLLPLILYLIGVKEPTHWVDYQVYYGYYFLSAKYTSTLDIISSMQDPLFVLLNKPFTEVNDGFFYFLLIVCFITITLKFFAFLKATNNYLIFFILYCCYFICIHDYIQIRISLSLAIMVFAIYRVSFKWLKYPLLIVAMLVHLSSSVVLIAYLYSLITKNKPRYFLGFLCVLTFLVVLMKLGLIGGERVQNYAEMASQKIKYESLNIFGALPALQLMGLIYLLYKEKYKAINFEYYISLLGVFVFYSMNSIPVVASRTFDISLLFYIIIVSKYFKKYLLIKGVFILLVLFELKQLFYSEASFLHFATESFLSYF</sequence>
<evidence type="ECO:0000256" key="1">
    <source>
        <dbReference type="SAM" id="Phobius"/>
    </source>
</evidence>
<feature type="transmembrane region" description="Helical" evidence="1">
    <location>
        <begin position="252"/>
        <end position="269"/>
    </location>
</feature>
<feature type="transmembrane region" description="Helical" evidence="1">
    <location>
        <begin position="84"/>
        <end position="104"/>
    </location>
</feature>
<reference evidence="2" key="2">
    <citation type="journal article" date="2015" name="Sci. Rep.">
        <title>Genetic analysis of capsular polysaccharide synthesis gene clusters in 79 capsular types of Klebsiella spp.</title>
        <authorList>
            <person name="Pan Y.J."/>
            <person name="Lin T.L."/>
            <person name="Chen C.T."/>
            <person name="Chen Y.Y."/>
            <person name="Hsieh P.F."/>
            <person name="Hsu C.R."/>
            <person name="Wu M.C."/>
            <person name="Wang J.T."/>
        </authorList>
    </citation>
    <scope>NUCLEOTIDE SEQUENCE</scope>
    <source>
        <strain evidence="2">264</strain>
    </source>
</reference>
<feature type="transmembrane region" description="Helical" evidence="1">
    <location>
        <begin position="299"/>
        <end position="318"/>
    </location>
</feature>
<feature type="transmembrane region" description="Helical" evidence="1">
    <location>
        <begin position="111"/>
        <end position="144"/>
    </location>
</feature>
<gene>
    <name evidence="2" type="primary">wzy</name>
</gene>
<protein>
    <submittedName>
        <fullName evidence="2">O-antigen and lipid-linked capsular repeat unit polymerase</fullName>
    </submittedName>
</protein>
<keyword evidence="1" id="KW-0472">Membrane</keyword>
<feature type="transmembrane region" description="Helical" evidence="1">
    <location>
        <begin position="275"/>
        <end position="292"/>
    </location>
</feature>
<feature type="transmembrane region" description="Helical" evidence="1">
    <location>
        <begin position="156"/>
        <end position="178"/>
    </location>
</feature>
<name>A0A0P0YSP3_9ENTR</name>
<accession>A0A0P0YSP3</accession>
<dbReference type="EMBL" id="AB924603">
    <property type="protein sequence ID" value="BAT24243.1"/>
    <property type="molecule type" value="Genomic_DNA"/>
</dbReference>
<dbReference type="AlphaFoldDB" id="A0A0P0YSP3"/>
<dbReference type="Pfam" id="PF14897">
    <property type="entry name" value="EpsG"/>
    <property type="match status" value="1"/>
</dbReference>
<proteinExistence type="predicted"/>
<keyword evidence="1" id="KW-0812">Transmembrane</keyword>
<organism evidence="2">
    <name type="scientific">Klebsiella sp. 264(1)</name>
    <dbReference type="NCBI Taxonomy" id="1497835"/>
    <lineage>
        <taxon>Bacteria</taxon>
        <taxon>Pseudomonadati</taxon>
        <taxon>Pseudomonadota</taxon>
        <taxon>Gammaproteobacteria</taxon>
        <taxon>Enterobacterales</taxon>
        <taxon>Enterobacteriaceae</taxon>
        <taxon>Klebsiella/Raoultella group</taxon>
        <taxon>Klebsiella</taxon>
    </lineage>
</organism>
<feature type="transmembrane region" description="Helical" evidence="1">
    <location>
        <begin position="226"/>
        <end position="245"/>
    </location>
</feature>
<evidence type="ECO:0000313" key="2">
    <source>
        <dbReference type="EMBL" id="BAT24243.1"/>
    </source>
</evidence>
<feature type="transmembrane region" description="Helical" evidence="1">
    <location>
        <begin position="12"/>
        <end position="32"/>
    </location>
</feature>
<dbReference type="InterPro" id="IPR049458">
    <property type="entry name" value="EpsG-like"/>
</dbReference>